<keyword evidence="1" id="KW-0812">Transmembrane</keyword>
<dbReference type="AlphaFoldDB" id="A0A974H3S9"/>
<dbReference type="EMBL" id="CM004482">
    <property type="protein sequence ID" value="OCT63335.1"/>
    <property type="molecule type" value="Genomic_DNA"/>
</dbReference>
<evidence type="ECO:0000313" key="2">
    <source>
        <dbReference type="EMBL" id="OCT63335.1"/>
    </source>
</evidence>
<sequence length="297" mass="32997">MNCLEDTSPCPLSEEESRLAYGAKQKALDILKDALKKKYSVLVEKAGENTNSVGRLPSLTPHLVHSLRTELERVTFVKVDHPFYAICYIYPRSHERRIYLGPQFWKQGEILGADSRPGLLIEKAAQFLFHKTPGALLVGQGTVGKGQRHEPRLLSANQIRSEFETVLKHWGIYTDHLYSCCGETARDSVCKDSYSRNVLSIQNLANDCAPLLVQNLLLAPLLLRPGGIRLANGSSQGERWLLKTEARAEGETKEPSICSVFWVPFVTGALVLLQAILVISTALKVEMKKGSTREKAA</sequence>
<keyword evidence="1" id="KW-0472">Membrane</keyword>
<gene>
    <name evidence="2" type="ORF">XELAEV_18044433mg</name>
</gene>
<accession>A0A974H3S9</accession>
<feature type="transmembrane region" description="Helical" evidence="1">
    <location>
        <begin position="261"/>
        <end position="283"/>
    </location>
</feature>
<dbReference type="Proteomes" id="UP000694892">
    <property type="component" value="Chromosome 9_10L"/>
</dbReference>
<reference evidence="3" key="1">
    <citation type="journal article" date="2016" name="Nature">
        <title>Genome evolution in the allotetraploid frog Xenopus laevis.</title>
        <authorList>
            <person name="Session A.M."/>
            <person name="Uno Y."/>
            <person name="Kwon T."/>
            <person name="Chapman J.A."/>
            <person name="Toyoda A."/>
            <person name="Takahashi S."/>
            <person name="Fukui A."/>
            <person name="Hikosaka A."/>
            <person name="Suzuki A."/>
            <person name="Kondo M."/>
            <person name="van Heeringen S.J."/>
            <person name="Quigley I."/>
            <person name="Heinz S."/>
            <person name="Ogino H."/>
            <person name="Ochi H."/>
            <person name="Hellsten U."/>
            <person name="Lyons J.B."/>
            <person name="Simakov O."/>
            <person name="Putnam N."/>
            <person name="Stites J."/>
            <person name="Kuroki Y."/>
            <person name="Tanaka T."/>
            <person name="Michiue T."/>
            <person name="Watanabe M."/>
            <person name="Bogdanovic O."/>
            <person name="Lister R."/>
            <person name="Georgiou G."/>
            <person name="Paranjpe S.S."/>
            <person name="van Kruijsbergen I."/>
            <person name="Shu S."/>
            <person name="Carlson J."/>
            <person name="Kinoshita T."/>
            <person name="Ohta Y."/>
            <person name="Mawaribuchi S."/>
            <person name="Jenkins J."/>
            <person name="Grimwood J."/>
            <person name="Schmutz J."/>
            <person name="Mitros T."/>
            <person name="Mozaffari S.V."/>
            <person name="Suzuki Y."/>
            <person name="Haramoto Y."/>
            <person name="Yamamoto T.S."/>
            <person name="Takagi C."/>
            <person name="Heald R."/>
            <person name="Miller K."/>
            <person name="Haudenschild C."/>
            <person name="Kitzman J."/>
            <person name="Nakayama T."/>
            <person name="Izutsu Y."/>
            <person name="Robert J."/>
            <person name="Fortriede J."/>
            <person name="Burns K."/>
            <person name="Lotay V."/>
            <person name="Karimi K."/>
            <person name="Yasuoka Y."/>
            <person name="Dichmann D.S."/>
            <person name="Flajnik M.F."/>
            <person name="Houston D.W."/>
            <person name="Shendure J."/>
            <person name="DuPasquier L."/>
            <person name="Vize P.D."/>
            <person name="Zorn A.M."/>
            <person name="Ito M."/>
            <person name="Marcotte E.M."/>
            <person name="Wallingford J.B."/>
            <person name="Ito Y."/>
            <person name="Asashima M."/>
            <person name="Ueno N."/>
            <person name="Matsuda Y."/>
            <person name="Veenstra G.J."/>
            <person name="Fujiyama A."/>
            <person name="Harland R.M."/>
            <person name="Taira M."/>
            <person name="Rokhsar D.S."/>
        </authorList>
    </citation>
    <scope>NUCLEOTIDE SEQUENCE [LARGE SCALE GENOMIC DNA]</scope>
    <source>
        <strain evidence="3">J</strain>
    </source>
</reference>
<evidence type="ECO:0000313" key="3">
    <source>
        <dbReference type="Proteomes" id="UP000694892"/>
    </source>
</evidence>
<organism evidence="2 3">
    <name type="scientific">Xenopus laevis</name>
    <name type="common">African clawed frog</name>
    <dbReference type="NCBI Taxonomy" id="8355"/>
    <lineage>
        <taxon>Eukaryota</taxon>
        <taxon>Metazoa</taxon>
        <taxon>Chordata</taxon>
        <taxon>Craniata</taxon>
        <taxon>Vertebrata</taxon>
        <taxon>Euteleostomi</taxon>
        <taxon>Amphibia</taxon>
        <taxon>Batrachia</taxon>
        <taxon>Anura</taxon>
        <taxon>Pipoidea</taxon>
        <taxon>Pipidae</taxon>
        <taxon>Xenopodinae</taxon>
        <taxon>Xenopus</taxon>
        <taxon>Xenopus</taxon>
    </lineage>
</organism>
<keyword evidence="1" id="KW-1133">Transmembrane helix</keyword>
<evidence type="ECO:0000256" key="1">
    <source>
        <dbReference type="SAM" id="Phobius"/>
    </source>
</evidence>
<proteinExistence type="predicted"/>
<name>A0A974H3S9_XENLA</name>
<protein>
    <submittedName>
        <fullName evidence="2">Uncharacterized protein</fullName>
    </submittedName>
</protein>